<keyword evidence="6" id="KW-0809">Transit peptide</keyword>
<feature type="compositionally biased region" description="Basic and acidic residues" evidence="12">
    <location>
        <begin position="162"/>
        <end position="176"/>
    </location>
</feature>
<reference evidence="13 14" key="1">
    <citation type="journal article" date="2019" name="Nat. Plants">
        <title>Genome sequencing of Musa balbisiana reveals subgenome evolution and function divergence in polyploid bananas.</title>
        <authorList>
            <person name="Yao X."/>
        </authorList>
    </citation>
    <scope>NUCLEOTIDE SEQUENCE [LARGE SCALE GENOMIC DNA]</scope>
    <source>
        <strain evidence="14">cv. DH-PKW</strain>
        <tissue evidence="13">Leaves</tissue>
    </source>
</reference>
<proteinExistence type="inferred from homology"/>
<evidence type="ECO:0000256" key="5">
    <source>
        <dbReference type="ARBA" id="ARBA00022640"/>
    </source>
</evidence>
<evidence type="ECO:0000256" key="8">
    <source>
        <dbReference type="ARBA" id="ARBA00023274"/>
    </source>
</evidence>
<dbReference type="InterPro" id="IPR001854">
    <property type="entry name" value="Ribosomal_uL29"/>
</dbReference>
<evidence type="ECO:0000313" key="13">
    <source>
        <dbReference type="EMBL" id="THU52663.1"/>
    </source>
</evidence>
<dbReference type="FunFam" id="1.10.287.310:FF:000004">
    <property type="entry name" value="50S ribosomal protein L29, chloroplastic"/>
    <property type="match status" value="1"/>
</dbReference>
<evidence type="ECO:0000256" key="3">
    <source>
        <dbReference type="ARBA" id="ARBA00011838"/>
    </source>
</evidence>
<evidence type="ECO:0000256" key="10">
    <source>
        <dbReference type="ARBA" id="ARBA00042960"/>
    </source>
</evidence>
<dbReference type="PANTHER" id="PTHR10916">
    <property type="entry name" value="60S RIBOSOMAL PROTEIN L35/50S RIBOSOMAL PROTEIN L29"/>
    <property type="match status" value="1"/>
</dbReference>
<keyword evidence="14" id="KW-1185">Reference proteome</keyword>
<gene>
    <name evidence="13" type="ORF">C4D60_Mb10t06310</name>
</gene>
<feature type="region of interest" description="Disordered" evidence="12">
    <location>
        <begin position="151"/>
        <end position="176"/>
    </location>
</feature>
<dbReference type="GO" id="GO:0003735">
    <property type="term" value="F:structural constituent of ribosome"/>
    <property type="evidence" value="ECO:0007669"/>
    <property type="project" value="InterPro"/>
</dbReference>
<evidence type="ECO:0000256" key="7">
    <source>
        <dbReference type="ARBA" id="ARBA00022980"/>
    </source>
</evidence>
<dbReference type="EMBL" id="PYDT01000008">
    <property type="protein sequence ID" value="THU52663.1"/>
    <property type="molecule type" value="Genomic_DNA"/>
</dbReference>
<evidence type="ECO:0000256" key="6">
    <source>
        <dbReference type="ARBA" id="ARBA00022946"/>
    </source>
</evidence>
<dbReference type="Gene3D" id="1.10.287.310">
    <property type="match status" value="1"/>
</dbReference>
<comment type="subunit">
    <text evidence="3">Part of the 50S ribosomal subunit.</text>
</comment>
<evidence type="ECO:0000256" key="2">
    <source>
        <dbReference type="ARBA" id="ARBA00009254"/>
    </source>
</evidence>
<evidence type="ECO:0000256" key="1">
    <source>
        <dbReference type="ARBA" id="ARBA00004229"/>
    </source>
</evidence>
<evidence type="ECO:0000256" key="4">
    <source>
        <dbReference type="ARBA" id="ARBA00022528"/>
    </source>
</evidence>
<dbReference type="GO" id="GO:0005840">
    <property type="term" value="C:ribosome"/>
    <property type="evidence" value="ECO:0007669"/>
    <property type="project" value="UniProtKB-KW"/>
</dbReference>
<dbReference type="GO" id="GO:1990904">
    <property type="term" value="C:ribonucleoprotein complex"/>
    <property type="evidence" value="ECO:0007669"/>
    <property type="project" value="UniProtKB-KW"/>
</dbReference>
<protein>
    <recommendedName>
        <fullName evidence="9">Large ribosomal subunit protein uL29c</fullName>
    </recommendedName>
    <alternativeName>
        <fullName evidence="10">50S ribosomal protein L29, chloroplastic</fullName>
    </alternativeName>
    <alternativeName>
        <fullName evidence="11">CL29</fullName>
    </alternativeName>
</protein>
<keyword evidence="5" id="KW-0934">Plastid</keyword>
<organism evidence="13 14">
    <name type="scientific">Musa balbisiana</name>
    <name type="common">Banana</name>
    <dbReference type="NCBI Taxonomy" id="52838"/>
    <lineage>
        <taxon>Eukaryota</taxon>
        <taxon>Viridiplantae</taxon>
        <taxon>Streptophyta</taxon>
        <taxon>Embryophyta</taxon>
        <taxon>Tracheophyta</taxon>
        <taxon>Spermatophyta</taxon>
        <taxon>Magnoliopsida</taxon>
        <taxon>Liliopsida</taxon>
        <taxon>Zingiberales</taxon>
        <taxon>Musaceae</taxon>
        <taxon>Musa</taxon>
    </lineage>
</organism>
<name>A0A4S8IV59_MUSBA</name>
<dbReference type="Pfam" id="PF00831">
    <property type="entry name" value="Ribosomal_L29"/>
    <property type="match status" value="1"/>
</dbReference>
<evidence type="ECO:0000256" key="12">
    <source>
        <dbReference type="SAM" id="MobiDB-lite"/>
    </source>
</evidence>
<comment type="caution">
    <text evidence="13">The sequence shown here is derived from an EMBL/GenBank/DDBJ whole genome shotgun (WGS) entry which is preliminary data.</text>
</comment>
<dbReference type="GO" id="GO:0006412">
    <property type="term" value="P:translation"/>
    <property type="evidence" value="ECO:0007669"/>
    <property type="project" value="InterPro"/>
</dbReference>
<dbReference type="PANTHER" id="PTHR10916:SF0">
    <property type="entry name" value="LARGE RIBOSOMAL SUBUNIT PROTEIN UL29C"/>
    <property type="match status" value="1"/>
</dbReference>
<comment type="similarity">
    <text evidence="2">Belongs to the universal ribosomal protein uL29 family.</text>
</comment>
<keyword evidence="8" id="KW-0687">Ribonucleoprotein</keyword>
<keyword evidence="4" id="KW-0150">Chloroplast</keyword>
<sequence length="176" mass="19934">MIALGVSSPSSSSSVHHVLASLGISPQLHTWRASSFRGIRLVTGVRAATPLSNRSGASGGRMVVNMAKREEEMKEIRVKTTEEINEEVIDLKGELLMLRLQKSARNEFKSSEFGRMRKRIARMLTVKREREIEEGINKRLSRKLDRKWKKSIVVRPPPSLRKKQEEQKAAEAEKSS</sequence>
<dbReference type="SUPFAM" id="SSF46561">
    <property type="entry name" value="Ribosomal protein L29 (L29p)"/>
    <property type="match status" value="1"/>
</dbReference>
<dbReference type="GO" id="GO:0009507">
    <property type="term" value="C:chloroplast"/>
    <property type="evidence" value="ECO:0007669"/>
    <property type="project" value="UniProtKB-SubCell"/>
</dbReference>
<dbReference type="InterPro" id="IPR050063">
    <property type="entry name" value="Ribosomal_protein_uL29"/>
</dbReference>
<evidence type="ECO:0000256" key="9">
    <source>
        <dbReference type="ARBA" id="ARBA00040028"/>
    </source>
</evidence>
<accession>A0A4S8IV59</accession>
<dbReference type="AlphaFoldDB" id="A0A4S8IV59"/>
<dbReference type="NCBIfam" id="TIGR00012">
    <property type="entry name" value="L29"/>
    <property type="match status" value="1"/>
</dbReference>
<keyword evidence="7" id="KW-0689">Ribosomal protein</keyword>
<dbReference type="InterPro" id="IPR036049">
    <property type="entry name" value="Ribosomal_uL29_sf"/>
</dbReference>
<comment type="subcellular location">
    <subcellularLocation>
        <location evidence="1">Plastid</location>
        <location evidence="1">Chloroplast</location>
    </subcellularLocation>
</comment>
<evidence type="ECO:0000256" key="11">
    <source>
        <dbReference type="ARBA" id="ARBA00082774"/>
    </source>
</evidence>
<dbReference type="STRING" id="52838.A0A4S8IV59"/>
<dbReference type="HAMAP" id="MF_00374">
    <property type="entry name" value="Ribosomal_uL29"/>
    <property type="match status" value="1"/>
</dbReference>
<dbReference type="Proteomes" id="UP000317650">
    <property type="component" value="Chromosome 10"/>
</dbReference>
<evidence type="ECO:0000313" key="14">
    <source>
        <dbReference type="Proteomes" id="UP000317650"/>
    </source>
</evidence>
<dbReference type="CDD" id="cd00427">
    <property type="entry name" value="Ribosomal_L29_HIP"/>
    <property type="match status" value="1"/>
</dbReference>